<sequence length="178" mass="19047">MTGTLRTLKQRLWILCGLLITVAGESLPSVDNYLTGLTLMSGIYAQTQIHPFPNVPDIGALTVEPSPVSSLARVQILRPYCNPNHHLVPPGCSSLLNPFSCCSAVPLCNTTGGCSLGQHWCHLLEACVPTTSPCSPYDSAAGARGFALPPRYPAIPPFYHLVADLPLRVNPSSELKTI</sequence>
<dbReference type="AlphaFoldDB" id="A0A5J5CJH6"/>
<reference evidence="2 3" key="1">
    <citation type="submission" date="2019-08" db="EMBL/GenBank/DDBJ databases">
        <title>A chromosome-level genome assembly, high-density linkage maps, and genome scans reveal the genomic architecture of hybrid incompatibilities underlying speciation via character displacement in darters (Percidae: Etheostominae).</title>
        <authorList>
            <person name="Moran R.L."/>
            <person name="Catchen J.M."/>
            <person name="Fuller R.C."/>
        </authorList>
    </citation>
    <scope>NUCLEOTIDE SEQUENCE [LARGE SCALE GENOMIC DNA]</scope>
    <source>
        <strain evidence="2">EspeVRDwgs_2016</strain>
        <tissue evidence="2">Muscle</tissue>
    </source>
</reference>
<evidence type="ECO:0000313" key="2">
    <source>
        <dbReference type="EMBL" id="KAA8581075.1"/>
    </source>
</evidence>
<gene>
    <name evidence="2" type="ORF">FQN60_002656</name>
</gene>
<comment type="caution">
    <text evidence="2">The sequence shown here is derived from an EMBL/GenBank/DDBJ whole genome shotgun (WGS) entry which is preliminary data.</text>
</comment>
<dbReference type="Proteomes" id="UP000327493">
    <property type="component" value="Chromosome 21"/>
</dbReference>
<keyword evidence="3" id="KW-1185">Reference proteome</keyword>
<feature type="signal peptide" evidence="1">
    <location>
        <begin position="1"/>
        <end position="24"/>
    </location>
</feature>
<proteinExistence type="predicted"/>
<dbReference type="EMBL" id="VOFY01000021">
    <property type="protein sequence ID" value="KAA8581075.1"/>
    <property type="molecule type" value="Genomic_DNA"/>
</dbReference>
<feature type="non-terminal residue" evidence="2">
    <location>
        <position position="178"/>
    </location>
</feature>
<evidence type="ECO:0000256" key="1">
    <source>
        <dbReference type="SAM" id="SignalP"/>
    </source>
</evidence>
<accession>A0A5J5CJH6</accession>
<protein>
    <recommendedName>
        <fullName evidence="4">Granulins domain-containing protein</fullName>
    </recommendedName>
</protein>
<organism evidence="2 3">
    <name type="scientific">Etheostoma spectabile</name>
    <name type="common">orangethroat darter</name>
    <dbReference type="NCBI Taxonomy" id="54343"/>
    <lineage>
        <taxon>Eukaryota</taxon>
        <taxon>Metazoa</taxon>
        <taxon>Chordata</taxon>
        <taxon>Craniata</taxon>
        <taxon>Vertebrata</taxon>
        <taxon>Euteleostomi</taxon>
        <taxon>Actinopterygii</taxon>
        <taxon>Neopterygii</taxon>
        <taxon>Teleostei</taxon>
        <taxon>Neoteleostei</taxon>
        <taxon>Acanthomorphata</taxon>
        <taxon>Eupercaria</taxon>
        <taxon>Perciformes</taxon>
        <taxon>Percoidei</taxon>
        <taxon>Percidae</taxon>
        <taxon>Etheostomatinae</taxon>
        <taxon>Etheostoma</taxon>
    </lineage>
</organism>
<keyword evidence="1" id="KW-0732">Signal</keyword>
<evidence type="ECO:0000313" key="3">
    <source>
        <dbReference type="Proteomes" id="UP000327493"/>
    </source>
</evidence>
<feature type="chain" id="PRO_5023860939" description="Granulins domain-containing protein" evidence="1">
    <location>
        <begin position="25"/>
        <end position="178"/>
    </location>
</feature>
<evidence type="ECO:0008006" key="4">
    <source>
        <dbReference type="Google" id="ProtNLM"/>
    </source>
</evidence>
<name>A0A5J5CJH6_9PERO</name>